<sequence>MRKKSALRPDTTLAPAGEAEGEIYVQALPACCLRAFKESALAEPGERRRLGFECACGRGWRITSSLDERILDRFVMHAGPRAGGSYPAA</sequence>
<reference evidence="1" key="1">
    <citation type="submission" date="2020-02" db="EMBL/GenBank/DDBJ databases">
        <authorList>
            <person name="Meier V. D."/>
        </authorList>
    </citation>
    <scope>NUCLEOTIDE SEQUENCE</scope>
    <source>
        <strain evidence="1">AVDCRST_MAG03</strain>
    </source>
</reference>
<protein>
    <submittedName>
        <fullName evidence="1">Uncharacterized protein</fullName>
    </submittedName>
</protein>
<proteinExistence type="predicted"/>
<dbReference type="EMBL" id="CADCUT010000135">
    <property type="protein sequence ID" value="CAA9415565.1"/>
    <property type="molecule type" value="Genomic_DNA"/>
</dbReference>
<gene>
    <name evidence="1" type="ORF">AVDCRST_MAG03-2186</name>
</gene>
<dbReference type="AlphaFoldDB" id="A0A6J4PGM2"/>
<name>A0A6J4PGM2_9ACTN</name>
<evidence type="ECO:0000313" key="1">
    <source>
        <dbReference type="EMBL" id="CAA9415565.1"/>
    </source>
</evidence>
<organism evidence="1">
    <name type="scientific">uncultured Rubrobacteraceae bacterium</name>
    <dbReference type="NCBI Taxonomy" id="349277"/>
    <lineage>
        <taxon>Bacteria</taxon>
        <taxon>Bacillati</taxon>
        <taxon>Actinomycetota</taxon>
        <taxon>Rubrobacteria</taxon>
        <taxon>Rubrobacterales</taxon>
        <taxon>Rubrobacteraceae</taxon>
        <taxon>environmental samples</taxon>
    </lineage>
</organism>
<accession>A0A6J4PGM2</accession>